<accession>A0A7S8IH32</accession>
<dbReference type="InterPro" id="IPR003439">
    <property type="entry name" value="ABC_transporter-like_ATP-bd"/>
</dbReference>
<dbReference type="PROSITE" id="PS00211">
    <property type="entry name" value="ABC_TRANSPORTER_1"/>
    <property type="match status" value="1"/>
</dbReference>
<evidence type="ECO:0000256" key="1">
    <source>
        <dbReference type="ARBA" id="ARBA00005417"/>
    </source>
</evidence>
<dbReference type="Pfam" id="PF00005">
    <property type="entry name" value="ABC_tran"/>
    <property type="match status" value="1"/>
</dbReference>
<dbReference type="SMART" id="SM00382">
    <property type="entry name" value="AAA"/>
    <property type="match status" value="1"/>
</dbReference>
<dbReference type="EMBL" id="CP062983">
    <property type="protein sequence ID" value="QPC84913.1"/>
    <property type="molecule type" value="Genomic_DNA"/>
</dbReference>
<comment type="similarity">
    <text evidence="1">Belongs to the ABC transporter superfamily.</text>
</comment>
<keyword evidence="4 6" id="KW-0067">ATP-binding</keyword>
<dbReference type="InterPro" id="IPR027417">
    <property type="entry name" value="P-loop_NTPase"/>
</dbReference>
<dbReference type="AlphaFoldDB" id="A0A7S8IH32"/>
<sequence>MIETEQLTKYFDDFRAVDRVTLHVEPGEVLAMLGPNGAGKTTTVRMMTSILAPTSGSAQIAGFDVVKQPERVREHVGVLTEQHGLYERMKGLDYLDFFGQVYHMPRDLRQRRALDLMARFGLEDALDRRIGEYSKGMKQKLALVRAMIHDPRVLLLDEPTSAMDPQSAKQVRDAIIDLQKGERTFLITTHNLTEAQLLADRIAIIRRGRIIANGTIDELAQHFIGQPRMELRINGSLNGLASDLTDLVDVASSGPNWLQYHTPDPYTANPQVLARCAALGVAVVTLSPLTQTLEDIYLQVVAEDEAQLHQPDPSATE</sequence>
<dbReference type="RefSeq" id="WP_195172976.1">
    <property type="nucleotide sequence ID" value="NZ_CP062983.1"/>
</dbReference>
<dbReference type="Proteomes" id="UP000594468">
    <property type="component" value="Chromosome"/>
</dbReference>
<gene>
    <name evidence="6" type="ORF">G4Y79_11240</name>
</gene>
<feature type="domain" description="ABC transporter" evidence="5">
    <location>
        <begin position="2"/>
        <end position="232"/>
    </location>
</feature>
<dbReference type="PANTHER" id="PTHR42711:SF5">
    <property type="entry name" value="ABC TRANSPORTER ATP-BINDING PROTEIN NATA"/>
    <property type="match status" value="1"/>
</dbReference>
<evidence type="ECO:0000256" key="3">
    <source>
        <dbReference type="ARBA" id="ARBA00022741"/>
    </source>
</evidence>
<protein>
    <submittedName>
        <fullName evidence="6">ABC transporter ATP-binding protein</fullName>
    </submittedName>
</protein>
<dbReference type="KEGG" id="pmet:G4Y79_11240"/>
<keyword evidence="7" id="KW-1185">Reference proteome</keyword>
<dbReference type="Gene3D" id="3.40.50.300">
    <property type="entry name" value="P-loop containing nucleotide triphosphate hydrolases"/>
    <property type="match status" value="1"/>
</dbReference>
<keyword evidence="3" id="KW-0547">Nucleotide-binding</keyword>
<dbReference type="InterPro" id="IPR017871">
    <property type="entry name" value="ABC_transporter-like_CS"/>
</dbReference>
<dbReference type="SUPFAM" id="SSF52540">
    <property type="entry name" value="P-loop containing nucleoside triphosphate hydrolases"/>
    <property type="match status" value="1"/>
</dbReference>
<dbReference type="PANTHER" id="PTHR42711">
    <property type="entry name" value="ABC TRANSPORTER ATP-BINDING PROTEIN"/>
    <property type="match status" value="1"/>
</dbReference>
<evidence type="ECO:0000259" key="5">
    <source>
        <dbReference type="PROSITE" id="PS50893"/>
    </source>
</evidence>
<dbReference type="CDD" id="cd03230">
    <property type="entry name" value="ABC_DR_subfamily_A"/>
    <property type="match status" value="1"/>
</dbReference>
<name>A0A7S8IH32_9CHLR</name>
<dbReference type="GO" id="GO:0016887">
    <property type="term" value="F:ATP hydrolysis activity"/>
    <property type="evidence" value="ECO:0007669"/>
    <property type="project" value="InterPro"/>
</dbReference>
<evidence type="ECO:0000313" key="6">
    <source>
        <dbReference type="EMBL" id="QPC84913.1"/>
    </source>
</evidence>
<dbReference type="GO" id="GO:0005524">
    <property type="term" value="F:ATP binding"/>
    <property type="evidence" value="ECO:0007669"/>
    <property type="project" value="UniProtKB-KW"/>
</dbReference>
<keyword evidence="2" id="KW-0813">Transport</keyword>
<evidence type="ECO:0000256" key="4">
    <source>
        <dbReference type="ARBA" id="ARBA00022840"/>
    </source>
</evidence>
<evidence type="ECO:0000256" key="2">
    <source>
        <dbReference type="ARBA" id="ARBA00022448"/>
    </source>
</evidence>
<proteinExistence type="inferred from homology"/>
<dbReference type="InterPro" id="IPR050763">
    <property type="entry name" value="ABC_transporter_ATP-binding"/>
</dbReference>
<dbReference type="InterPro" id="IPR003593">
    <property type="entry name" value="AAA+_ATPase"/>
</dbReference>
<reference evidence="6 7" key="1">
    <citation type="submission" date="2020-02" db="EMBL/GenBank/DDBJ databases">
        <authorList>
            <person name="Zheng R.K."/>
            <person name="Sun C.M."/>
        </authorList>
    </citation>
    <scope>NUCLEOTIDE SEQUENCE [LARGE SCALE GENOMIC DNA]</scope>
    <source>
        <strain evidence="7">rifampicinis</strain>
    </source>
</reference>
<evidence type="ECO:0000313" key="7">
    <source>
        <dbReference type="Proteomes" id="UP000594468"/>
    </source>
</evidence>
<dbReference type="PROSITE" id="PS50893">
    <property type="entry name" value="ABC_TRANSPORTER_2"/>
    <property type="match status" value="1"/>
</dbReference>
<organism evidence="6 7">
    <name type="scientific">Phototrophicus methaneseepsis</name>
    <dbReference type="NCBI Taxonomy" id="2710758"/>
    <lineage>
        <taxon>Bacteria</taxon>
        <taxon>Bacillati</taxon>
        <taxon>Chloroflexota</taxon>
        <taxon>Candidatus Thermofontia</taxon>
        <taxon>Phototrophicales</taxon>
        <taxon>Phototrophicaceae</taxon>
        <taxon>Phototrophicus</taxon>
    </lineage>
</organism>